<dbReference type="STRING" id="1524460.IX84_12620"/>
<reference evidence="2 3" key="1">
    <citation type="journal article" date="2014" name="Int. J. Syst. Evol. Microbiol.">
        <title>Phaeodactylibacter xiamenensis gen. nov., sp. nov., a member of the family Saprospiraceae isolated from the marine alga Phaeodactylum tricornutum.</title>
        <authorList>
            <person name="Chen Z.Jr."/>
            <person name="Lei X."/>
            <person name="Lai Q."/>
            <person name="Li Y."/>
            <person name="Zhang B."/>
            <person name="Zhang J."/>
            <person name="Zhang H."/>
            <person name="Yang L."/>
            <person name="Zheng W."/>
            <person name="Tian Y."/>
            <person name="Yu Z."/>
            <person name="Xu H.Jr."/>
            <person name="Zheng T."/>
        </authorList>
    </citation>
    <scope>NUCLEOTIDE SEQUENCE [LARGE SCALE GENOMIC DNA]</scope>
    <source>
        <strain evidence="2 3">KD52</strain>
    </source>
</reference>
<feature type="transmembrane region" description="Helical" evidence="1">
    <location>
        <begin position="67"/>
        <end position="83"/>
    </location>
</feature>
<dbReference type="Proteomes" id="UP000029736">
    <property type="component" value="Unassembled WGS sequence"/>
</dbReference>
<dbReference type="AlphaFoldDB" id="A0A098S788"/>
<keyword evidence="1" id="KW-1133">Transmembrane helix</keyword>
<dbReference type="EMBL" id="JPOS01000029">
    <property type="protein sequence ID" value="KGE87955.1"/>
    <property type="molecule type" value="Genomic_DNA"/>
</dbReference>
<gene>
    <name evidence="2" type="ORF">IX84_12620</name>
</gene>
<organism evidence="2 3">
    <name type="scientific">Phaeodactylibacter xiamenensis</name>
    <dbReference type="NCBI Taxonomy" id="1524460"/>
    <lineage>
        <taxon>Bacteria</taxon>
        <taxon>Pseudomonadati</taxon>
        <taxon>Bacteroidota</taxon>
        <taxon>Saprospiria</taxon>
        <taxon>Saprospirales</taxon>
        <taxon>Haliscomenobacteraceae</taxon>
        <taxon>Phaeodactylibacter</taxon>
    </lineage>
</organism>
<name>A0A098S788_9BACT</name>
<proteinExistence type="predicted"/>
<evidence type="ECO:0000313" key="2">
    <source>
        <dbReference type="EMBL" id="KGE87955.1"/>
    </source>
</evidence>
<feature type="transmembrane region" description="Helical" evidence="1">
    <location>
        <begin position="7"/>
        <end position="25"/>
    </location>
</feature>
<keyword evidence="1" id="KW-0812">Transmembrane</keyword>
<keyword evidence="1" id="KW-0472">Membrane</keyword>
<evidence type="ECO:0000313" key="3">
    <source>
        <dbReference type="Proteomes" id="UP000029736"/>
    </source>
</evidence>
<evidence type="ECO:0000256" key="1">
    <source>
        <dbReference type="SAM" id="Phobius"/>
    </source>
</evidence>
<feature type="transmembrane region" description="Helical" evidence="1">
    <location>
        <begin position="31"/>
        <end position="47"/>
    </location>
</feature>
<protein>
    <submittedName>
        <fullName evidence="2">Uncharacterized protein</fullName>
    </submittedName>
</protein>
<feature type="transmembrane region" description="Helical" evidence="1">
    <location>
        <begin position="89"/>
        <end position="110"/>
    </location>
</feature>
<comment type="caution">
    <text evidence="2">The sequence shown here is derived from an EMBL/GenBank/DDBJ whole genome shotgun (WGS) entry which is preliminary data.</text>
</comment>
<keyword evidence="3" id="KW-1185">Reference proteome</keyword>
<accession>A0A098S788</accession>
<sequence>MIEKYVNVKWLAWMFALALFISVAYDIRTGVLWASIVSVASIYLYSLNRIISRLFSDSSELRSAKNTYDVILILCMVVLTFLISQNITLSLFLIFSGCILVAIINLISYIQSRYT</sequence>